<feature type="domain" description="HTH araC/xylS-type" evidence="4">
    <location>
        <begin position="200"/>
        <end position="297"/>
    </location>
</feature>
<dbReference type="SMART" id="SM00342">
    <property type="entry name" value="HTH_ARAC"/>
    <property type="match status" value="1"/>
</dbReference>
<keyword evidence="1" id="KW-0805">Transcription regulation</keyword>
<dbReference type="SUPFAM" id="SSF51215">
    <property type="entry name" value="Regulatory protein AraC"/>
    <property type="match status" value="1"/>
</dbReference>
<dbReference type="PROSITE" id="PS01124">
    <property type="entry name" value="HTH_ARAC_FAMILY_2"/>
    <property type="match status" value="1"/>
</dbReference>
<name>A0A9J7BRW0_9BACT</name>
<dbReference type="SUPFAM" id="SSF46689">
    <property type="entry name" value="Homeodomain-like"/>
    <property type="match status" value="2"/>
</dbReference>
<evidence type="ECO:0000256" key="2">
    <source>
        <dbReference type="ARBA" id="ARBA00023125"/>
    </source>
</evidence>
<evidence type="ECO:0000256" key="1">
    <source>
        <dbReference type="ARBA" id="ARBA00023015"/>
    </source>
</evidence>
<dbReference type="InterPro" id="IPR003313">
    <property type="entry name" value="AraC-bd"/>
</dbReference>
<evidence type="ECO:0000313" key="5">
    <source>
        <dbReference type="EMBL" id="UWZ85303.1"/>
    </source>
</evidence>
<gene>
    <name evidence="5" type="ORF">MOP44_05025</name>
</gene>
<dbReference type="InterPro" id="IPR018060">
    <property type="entry name" value="HTH_AraC"/>
</dbReference>
<dbReference type="EMBL" id="CP093313">
    <property type="protein sequence ID" value="UWZ85303.1"/>
    <property type="molecule type" value="Genomic_DNA"/>
</dbReference>
<dbReference type="GO" id="GO:0003700">
    <property type="term" value="F:DNA-binding transcription factor activity"/>
    <property type="evidence" value="ECO:0007669"/>
    <property type="project" value="InterPro"/>
</dbReference>
<dbReference type="InterPro" id="IPR050204">
    <property type="entry name" value="AraC_XylS_family_regulators"/>
</dbReference>
<keyword evidence="3" id="KW-0804">Transcription</keyword>
<dbReference type="InterPro" id="IPR009057">
    <property type="entry name" value="Homeodomain-like_sf"/>
</dbReference>
<dbReference type="Pfam" id="PF02311">
    <property type="entry name" value="AraC_binding"/>
    <property type="match status" value="1"/>
</dbReference>
<dbReference type="RefSeq" id="WP_260794820.1">
    <property type="nucleotide sequence ID" value="NZ_CP093313.1"/>
</dbReference>
<dbReference type="PANTHER" id="PTHR46796">
    <property type="entry name" value="HTH-TYPE TRANSCRIPTIONAL ACTIVATOR RHAS-RELATED"/>
    <property type="match status" value="1"/>
</dbReference>
<keyword evidence="6" id="KW-1185">Reference proteome</keyword>
<dbReference type="Proteomes" id="UP001059380">
    <property type="component" value="Chromosome"/>
</dbReference>
<evidence type="ECO:0000313" key="6">
    <source>
        <dbReference type="Proteomes" id="UP001059380"/>
    </source>
</evidence>
<sequence length="310" mass="33370">MSPISQRSTTAASIVPASADLGTRNCVLGARARRHSVREFPGPLSIKCVTSGRVAWRVGRRDVWVDPSCFLVLNASEPYSMDIDSAEPVTTCCAFFAPGFVEGIFRDGTRADAHCLDDPGRTGSGALFLARLRPINSGIARVMTELESQARSGGDGMRAEELYNALAWQLLELCEETRRQIGSIPAARASTRAELLSRVSRGRELLHASSEAPPSLAEAARAAAMSPFHFQRTFQRAFGISPAGYQARLRFERATALLRRGVAVTEAALDAHYSGTAAFSTAFRKRFGVTPSHYAAQFSNKSKAAAGNSA</sequence>
<keyword evidence="2" id="KW-0238">DNA-binding</keyword>
<dbReference type="Gene3D" id="1.10.10.60">
    <property type="entry name" value="Homeodomain-like"/>
    <property type="match status" value="2"/>
</dbReference>
<protein>
    <submittedName>
        <fullName evidence="5">AraC family transcriptional regulator</fullName>
    </submittedName>
</protein>
<accession>A0A9J7BRW0</accession>
<evidence type="ECO:0000259" key="4">
    <source>
        <dbReference type="PROSITE" id="PS01124"/>
    </source>
</evidence>
<reference evidence="5" key="1">
    <citation type="submission" date="2021-04" db="EMBL/GenBank/DDBJ databases">
        <title>Phylogenetic analysis of Acidobacteriaceae.</title>
        <authorList>
            <person name="Qiu L."/>
            <person name="Zhang Q."/>
        </authorList>
    </citation>
    <scope>NUCLEOTIDE SEQUENCE</scope>
    <source>
        <strain evidence="5">DSM 25168</strain>
    </source>
</reference>
<organism evidence="5 6">
    <name type="scientific">Occallatibacter riparius</name>
    <dbReference type="NCBI Taxonomy" id="1002689"/>
    <lineage>
        <taxon>Bacteria</taxon>
        <taxon>Pseudomonadati</taxon>
        <taxon>Acidobacteriota</taxon>
        <taxon>Terriglobia</taxon>
        <taxon>Terriglobales</taxon>
        <taxon>Acidobacteriaceae</taxon>
        <taxon>Occallatibacter</taxon>
    </lineage>
</organism>
<dbReference type="Pfam" id="PF12833">
    <property type="entry name" value="HTH_18"/>
    <property type="match status" value="1"/>
</dbReference>
<dbReference type="InterPro" id="IPR037923">
    <property type="entry name" value="HTH-like"/>
</dbReference>
<dbReference type="GO" id="GO:0043565">
    <property type="term" value="F:sequence-specific DNA binding"/>
    <property type="evidence" value="ECO:0007669"/>
    <property type="project" value="InterPro"/>
</dbReference>
<proteinExistence type="predicted"/>
<dbReference type="KEGG" id="orp:MOP44_05025"/>
<dbReference type="AlphaFoldDB" id="A0A9J7BRW0"/>
<evidence type="ECO:0000256" key="3">
    <source>
        <dbReference type="ARBA" id="ARBA00023163"/>
    </source>
</evidence>